<evidence type="ECO:0000313" key="1">
    <source>
        <dbReference type="EMBL" id="AVM48783.1"/>
    </source>
</evidence>
<organism evidence="1 2">
    <name type="scientific">Mogibacterium diversum</name>
    <dbReference type="NCBI Taxonomy" id="114527"/>
    <lineage>
        <taxon>Bacteria</taxon>
        <taxon>Bacillati</taxon>
        <taxon>Bacillota</taxon>
        <taxon>Clostridia</taxon>
        <taxon>Peptostreptococcales</taxon>
        <taxon>Anaerovoracaceae</taxon>
        <taxon>Mogibacterium</taxon>
    </lineage>
</organism>
<keyword evidence="2" id="KW-1185">Reference proteome</keyword>
<gene>
    <name evidence="1" type="ORF">C5Q96_07915</name>
</gene>
<dbReference type="KEGG" id="mdv:C5Q96_07915"/>
<dbReference type="Proteomes" id="UP000237883">
    <property type="component" value="Chromosome"/>
</dbReference>
<accession>A0A2S0L664</accession>
<proteinExistence type="predicted"/>
<dbReference type="AlphaFoldDB" id="A0A2S0L664"/>
<dbReference type="EMBL" id="CP027228">
    <property type="protein sequence ID" value="AVM48783.1"/>
    <property type="molecule type" value="Genomic_DNA"/>
</dbReference>
<evidence type="ECO:0000313" key="2">
    <source>
        <dbReference type="Proteomes" id="UP000237883"/>
    </source>
</evidence>
<name>A0A2S0L664_9FIRM</name>
<dbReference type="RefSeq" id="WP_106057837.1">
    <property type="nucleotide sequence ID" value="NZ_CP027228.1"/>
</dbReference>
<dbReference type="GeneID" id="78392189"/>
<protein>
    <submittedName>
        <fullName evidence="1">Uncharacterized protein</fullName>
    </submittedName>
</protein>
<sequence>MQDDSRGNEDDYYEDGTSGSPSIEVYFGIYEVKKGNYILTTTDSAGIKFFDTDAVKKKKISYYSRGVFESDKRISKSQGRVAEKSVILTKNGYYVLGYMDKNNGSYDRHRYFCILYNKSDIKKLPSSPEEFRKQFKMDKKAEQERLAEQKRLAEQSQ</sequence>
<reference evidence="2" key="1">
    <citation type="submission" date="2018-02" db="EMBL/GenBank/DDBJ databases">
        <authorList>
            <person name="Holder M.E."/>
            <person name="Ajami N.J."/>
            <person name="Petrosino J.F."/>
        </authorList>
    </citation>
    <scope>NUCLEOTIDE SEQUENCE [LARGE SCALE GENOMIC DNA]</scope>
    <source>
        <strain evidence="2">CCUG 47132</strain>
    </source>
</reference>